<sequence>MSIVKYKGRELSLHKASINQIFGSRTVLTNSPWTFVALWLKRNKLDKGLFYWGQAEEFYKASIGLPLQSSPLLLYYSYMNAVKALLASKNINFHEHHGVGRHAIPGASTRVNISNTGIRIANRGVLFSLAQYYHEPEESRTHSLKEILFNLPFIHRTYCLSHPGQAQMFMPIVEPVYAFDRLTRRAYLRFKMSKDHTSRQAIKRLAPNFVPDPGSDSFLRSSADVAVSSASRPSAVDLENLASLRRQLQGYLNYINGAQTLWYIKVNTAGPTRIERQVPTLVLAGMHRLSELCRYAPLELSAHLSGKYNWLLSEFIQMSPNQFIDEIASELTGYQFQSPNVRAPT</sequence>
<reference evidence="2" key="1">
    <citation type="submission" date="2017-11" db="EMBL/GenBank/DDBJ databases">
        <authorList>
            <person name="Kuznetsova I."/>
            <person name="Sazanova A."/>
            <person name="Chirak E."/>
            <person name="Safronova V."/>
            <person name="Willems A."/>
        </authorList>
    </citation>
    <scope>NUCLEOTIDE SEQUENCE [LARGE SCALE GENOMIC DNA]</scope>
    <source>
        <strain evidence="2">PEPV15</strain>
    </source>
</reference>
<dbReference type="Proteomes" id="UP000241158">
    <property type="component" value="Unassembled WGS sequence"/>
</dbReference>
<evidence type="ECO:0000313" key="2">
    <source>
        <dbReference type="Proteomes" id="UP000241158"/>
    </source>
</evidence>
<protein>
    <submittedName>
        <fullName evidence="1">Uncharacterized protein</fullName>
    </submittedName>
</protein>
<evidence type="ECO:0000313" key="1">
    <source>
        <dbReference type="EMBL" id="PSH59313.1"/>
    </source>
</evidence>
<keyword evidence="2" id="KW-1185">Reference proteome</keyword>
<dbReference type="OrthoDB" id="7041536at2"/>
<dbReference type="EMBL" id="PGGN01000001">
    <property type="protein sequence ID" value="PSH59313.1"/>
    <property type="molecule type" value="Genomic_DNA"/>
</dbReference>
<comment type="caution">
    <text evidence="1">The sequence shown here is derived from an EMBL/GenBank/DDBJ whole genome shotgun (WGS) entry which is preliminary data.</text>
</comment>
<organism evidence="1 2">
    <name type="scientific">Phyllobacterium endophyticum</name>
    <dbReference type="NCBI Taxonomy" id="1149773"/>
    <lineage>
        <taxon>Bacteria</taxon>
        <taxon>Pseudomonadati</taxon>
        <taxon>Pseudomonadota</taxon>
        <taxon>Alphaproteobacteria</taxon>
        <taxon>Hyphomicrobiales</taxon>
        <taxon>Phyllobacteriaceae</taxon>
        <taxon>Phyllobacterium</taxon>
    </lineage>
</organism>
<dbReference type="AlphaFoldDB" id="A0A2P7AYQ1"/>
<dbReference type="RefSeq" id="WP_106714609.1">
    <property type="nucleotide sequence ID" value="NZ_JACHXT010000002.1"/>
</dbReference>
<gene>
    <name evidence="1" type="ORF">CU100_00455</name>
</gene>
<dbReference type="InterPro" id="IPR026988">
    <property type="entry name" value="YaaC-like"/>
</dbReference>
<proteinExistence type="predicted"/>
<dbReference type="Pfam" id="PF14175">
    <property type="entry name" value="YaaC"/>
    <property type="match status" value="1"/>
</dbReference>
<name>A0A2P7AYQ1_9HYPH</name>
<accession>A0A2P7AYQ1</accession>